<dbReference type="Proteomes" id="UP000254476">
    <property type="component" value="Unassembled WGS sequence"/>
</dbReference>
<evidence type="ECO:0000313" key="4">
    <source>
        <dbReference type="Proteomes" id="UP000054691"/>
    </source>
</evidence>
<evidence type="ECO:0000313" key="5">
    <source>
        <dbReference type="Proteomes" id="UP000254476"/>
    </source>
</evidence>
<dbReference type="EMBL" id="UGOB01000001">
    <property type="protein sequence ID" value="STX40847.1"/>
    <property type="molecule type" value="Genomic_DNA"/>
</dbReference>
<evidence type="ECO:0000313" key="2">
    <source>
        <dbReference type="EMBL" id="KTD11688.1"/>
    </source>
</evidence>
<feature type="chain" id="PRO_5016565003" evidence="1">
    <location>
        <begin position="20"/>
        <end position="96"/>
    </location>
</feature>
<dbReference type="AlphaFoldDB" id="A0A378J1Q0"/>
<reference evidence="2 4" key="1">
    <citation type="submission" date="2015-11" db="EMBL/GenBank/DDBJ databases">
        <title>Genomic analysis of 38 Legionella species identifies large and diverse effector repertoires.</title>
        <authorList>
            <person name="Burstein D."/>
            <person name="Amaro F."/>
            <person name="Zusman T."/>
            <person name="Lifshitz Z."/>
            <person name="Cohen O."/>
            <person name="Gilbert J.A."/>
            <person name="Pupko T."/>
            <person name="Shuman H.A."/>
            <person name="Segal G."/>
        </authorList>
    </citation>
    <scope>NUCLEOTIDE SEQUENCE [LARGE SCALE GENOMIC DNA]</scope>
    <source>
        <strain evidence="2 4">Lyon 8420412</strain>
    </source>
</reference>
<proteinExistence type="predicted"/>
<dbReference type="RefSeq" id="WP_115385373.1">
    <property type="nucleotide sequence ID" value="NZ_CAAAHW010000006.1"/>
</dbReference>
<keyword evidence="4" id="KW-1185">Reference proteome</keyword>
<keyword evidence="1" id="KW-0732">Signal</keyword>
<accession>A0A378J1Q0</accession>
<feature type="signal peptide" evidence="1">
    <location>
        <begin position="1"/>
        <end position="19"/>
    </location>
</feature>
<protein>
    <submittedName>
        <fullName evidence="3">Secreted protein</fullName>
    </submittedName>
</protein>
<dbReference type="EMBL" id="LNYE01000020">
    <property type="protein sequence ID" value="KTD11688.1"/>
    <property type="molecule type" value="Genomic_DNA"/>
</dbReference>
<gene>
    <name evidence="2" type="ORF">Lgra_1146</name>
    <name evidence="3" type="ORF">NCTC12388_00085</name>
</gene>
<name>A0A378J1Q0_9GAMM</name>
<sequence>MNRKLFIALPLAIATTAFADTTIITETKNWKSVPITIDEKAHTYTTVEGVAVPTSDFYYTYPGYRCLREKRELVGVNALIFHAGIPGGSEIYCYPE</sequence>
<evidence type="ECO:0000256" key="1">
    <source>
        <dbReference type="SAM" id="SignalP"/>
    </source>
</evidence>
<dbReference type="Proteomes" id="UP000054691">
    <property type="component" value="Unassembled WGS sequence"/>
</dbReference>
<reference evidence="3 5" key="2">
    <citation type="submission" date="2018-06" db="EMBL/GenBank/DDBJ databases">
        <authorList>
            <consortium name="Pathogen Informatics"/>
            <person name="Doyle S."/>
        </authorList>
    </citation>
    <scope>NUCLEOTIDE SEQUENCE [LARGE SCALE GENOMIC DNA]</scope>
    <source>
        <strain evidence="3 5">NCTC12388</strain>
    </source>
</reference>
<dbReference type="OrthoDB" id="5651136at2"/>
<organism evidence="3 5">
    <name type="scientific">Legionella gratiana</name>
    <dbReference type="NCBI Taxonomy" id="45066"/>
    <lineage>
        <taxon>Bacteria</taxon>
        <taxon>Pseudomonadati</taxon>
        <taxon>Pseudomonadota</taxon>
        <taxon>Gammaproteobacteria</taxon>
        <taxon>Legionellales</taxon>
        <taxon>Legionellaceae</taxon>
        <taxon>Legionella</taxon>
    </lineage>
</organism>
<evidence type="ECO:0000313" key="3">
    <source>
        <dbReference type="EMBL" id="STX40847.1"/>
    </source>
</evidence>